<keyword evidence="2" id="KW-1185">Reference proteome</keyword>
<gene>
    <name evidence="1" type="ORF">SAMN05421872_10321</name>
</gene>
<proteinExistence type="predicted"/>
<dbReference type="Proteomes" id="UP000199034">
    <property type="component" value="Unassembled WGS sequence"/>
</dbReference>
<organism evidence="1 2">
    <name type="scientific">Nocardioides lianchengensis</name>
    <dbReference type="NCBI Taxonomy" id="1045774"/>
    <lineage>
        <taxon>Bacteria</taxon>
        <taxon>Bacillati</taxon>
        <taxon>Actinomycetota</taxon>
        <taxon>Actinomycetes</taxon>
        <taxon>Propionibacteriales</taxon>
        <taxon>Nocardioidaceae</taxon>
        <taxon>Nocardioides</taxon>
    </lineage>
</organism>
<reference evidence="1 2" key="1">
    <citation type="submission" date="2016-10" db="EMBL/GenBank/DDBJ databases">
        <authorList>
            <person name="de Groot N.N."/>
        </authorList>
    </citation>
    <scope>NUCLEOTIDE SEQUENCE [LARGE SCALE GENOMIC DNA]</scope>
    <source>
        <strain evidence="1 2">CGMCC 4.6858</strain>
    </source>
</reference>
<evidence type="ECO:0000313" key="2">
    <source>
        <dbReference type="Proteomes" id="UP000199034"/>
    </source>
</evidence>
<dbReference type="Gene3D" id="3.30.420.40">
    <property type="match status" value="2"/>
</dbReference>
<protein>
    <submittedName>
        <fullName evidence="1">Glycerol kinase</fullName>
    </submittedName>
</protein>
<keyword evidence="1" id="KW-0808">Transferase</keyword>
<sequence length="200" mass="20681">MTVLALVVEPTEVTASVGADGRVTSAARLPLTPHPAGPGRSELVAEDLWRTVLGVLRTVADEVPVSALSVTGPSTSLLLWDTETLGSPRPALLAPDPRAADPAAGLAWVAEHEPHTWALVLDERYAAGPVASYVVARMTRGLQHVTTDPAWSADRAAELGVPAEALPELVPPGTEVGLTDPRLVLGMRLPISLPPAGGAA</sequence>
<dbReference type="InterPro" id="IPR043129">
    <property type="entry name" value="ATPase_NBD"/>
</dbReference>
<accession>A0A1G6MTB7</accession>
<dbReference type="STRING" id="1045774.SAMN05421872_10321"/>
<dbReference type="GO" id="GO:0016301">
    <property type="term" value="F:kinase activity"/>
    <property type="evidence" value="ECO:0007669"/>
    <property type="project" value="UniProtKB-KW"/>
</dbReference>
<dbReference type="SUPFAM" id="SSF53067">
    <property type="entry name" value="Actin-like ATPase domain"/>
    <property type="match status" value="1"/>
</dbReference>
<dbReference type="OrthoDB" id="9805576at2"/>
<dbReference type="EMBL" id="FMZM01000003">
    <property type="protein sequence ID" value="SDC58838.1"/>
    <property type="molecule type" value="Genomic_DNA"/>
</dbReference>
<evidence type="ECO:0000313" key="1">
    <source>
        <dbReference type="EMBL" id="SDC58838.1"/>
    </source>
</evidence>
<name>A0A1G6MTB7_9ACTN</name>
<dbReference type="AlphaFoldDB" id="A0A1G6MTB7"/>
<keyword evidence="1" id="KW-0418">Kinase</keyword>
<dbReference type="RefSeq" id="WP_090852284.1">
    <property type="nucleotide sequence ID" value="NZ_FMZM01000003.1"/>
</dbReference>